<reference evidence="8" key="1">
    <citation type="submission" date="2025-08" db="UniProtKB">
        <authorList>
            <consortium name="Ensembl"/>
        </authorList>
    </citation>
    <scope>IDENTIFICATION</scope>
</reference>
<dbReference type="SUPFAM" id="SSF52540">
    <property type="entry name" value="P-loop containing nucleoside triphosphate hydrolases"/>
    <property type="match status" value="1"/>
</dbReference>
<keyword evidence="4 6" id="KW-0505">Motor protein</keyword>
<dbReference type="GO" id="GO:0005524">
    <property type="term" value="F:ATP binding"/>
    <property type="evidence" value="ECO:0007669"/>
    <property type="project" value="UniProtKB-UniRule"/>
</dbReference>
<dbReference type="PROSITE" id="PS51456">
    <property type="entry name" value="MYOSIN_MOTOR"/>
    <property type="match status" value="1"/>
</dbReference>
<sequence length="187" mass="21031">QGQESSKMIRLSPQSLNDSLDEDVRLFLTDEDHLHTYDDLTKVNPVTPSTVLKCLQARYTAKVFYTHAGCTLVALNPFQPIPYLYSLDVMREYHCTPQPQESKPHIFIVAEEAYRNVKGQLEPVNQSLVVSGESGAGKTWTSRCLMKYYATVAASSSVAKSQNTVERIERRVLDSNPIMEVCTNLSK</sequence>
<evidence type="ECO:0000256" key="5">
    <source>
        <dbReference type="ARBA" id="ARBA00023203"/>
    </source>
</evidence>
<dbReference type="PANTHER" id="PTHR13140:SF289">
    <property type="entry name" value="UNCONVENTIONAL MYOSIN-XIX"/>
    <property type="match status" value="1"/>
</dbReference>
<keyword evidence="9" id="KW-1185">Reference proteome</keyword>
<comment type="caution">
    <text evidence="6">Lacks conserved residue(s) required for the propagation of feature annotation.</text>
</comment>
<evidence type="ECO:0000256" key="6">
    <source>
        <dbReference type="PROSITE-ProRule" id="PRU00782"/>
    </source>
</evidence>
<reference evidence="8" key="2">
    <citation type="submission" date="2025-09" db="UniProtKB">
        <authorList>
            <consortium name="Ensembl"/>
        </authorList>
    </citation>
    <scope>IDENTIFICATION</scope>
</reference>
<evidence type="ECO:0000313" key="8">
    <source>
        <dbReference type="Ensembl" id="ENSPMGP00000009007.1"/>
    </source>
</evidence>
<evidence type="ECO:0000256" key="1">
    <source>
        <dbReference type="ARBA" id="ARBA00022741"/>
    </source>
</evidence>
<evidence type="ECO:0000256" key="2">
    <source>
        <dbReference type="ARBA" id="ARBA00022840"/>
    </source>
</evidence>
<proteinExistence type="inferred from homology"/>
<name>A0A3B3ZWB1_9GOBI</name>
<comment type="similarity">
    <text evidence="6">Belongs to the TRAFAC class myosin-kinesin ATPase superfamily. Myosin family.</text>
</comment>
<dbReference type="PANTHER" id="PTHR13140">
    <property type="entry name" value="MYOSIN"/>
    <property type="match status" value="1"/>
</dbReference>
<dbReference type="InterPro" id="IPR027417">
    <property type="entry name" value="P-loop_NTPase"/>
</dbReference>
<evidence type="ECO:0000256" key="4">
    <source>
        <dbReference type="ARBA" id="ARBA00023175"/>
    </source>
</evidence>
<dbReference type="InterPro" id="IPR036961">
    <property type="entry name" value="Kinesin_motor_dom_sf"/>
</dbReference>
<evidence type="ECO:0000313" key="9">
    <source>
        <dbReference type="Proteomes" id="UP000261520"/>
    </source>
</evidence>
<keyword evidence="2 6" id="KW-0067">ATP-binding</keyword>
<keyword evidence="1 6" id="KW-0547">Nucleotide-binding</keyword>
<feature type="binding site" evidence="6">
    <location>
        <begin position="132"/>
        <end position="139"/>
    </location>
    <ligand>
        <name>ATP</name>
        <dbReference type="ChEBI" id="CHEBI:30616"/>
    </ligand>
</feature>
<dbReference type="Gene3D" id="3.40.850.10">
    <property type="entry name" value="Kinesin motor domain"/>
    <property type="match status" value="1"/>
</dbReference>
<keyword evidence="5 6" id="KW-0009">Actin-binding</keyword>
<feature type="domain" description="Myosin motor" evidence="7">
    <location>
        <begin position="35"/>
        <end position="187"/>
    </location>
</feature>
<dbReference type="GO" id="GO:0016459">
    <property type="term" value="C:myosin complex"/>
    <property type="evidence" value="ECO:0007669"/>
    <property type="project" value="UniProtKB-KW"/>
</dbReference>
<evidence type="ECO:0000259" key="7">
    <source>
        <dbReference type="PROSITE" id="PS51456"/>
    </source>
</evidence>
<dbReference type="PRINTS" id="PR00193">
    <property type="entry name" value="MYOSINHEAVY"/>
</dbReference>
<keyword evidence="3 6" id="KW-0518">Myosin</keyword>
<dbReference type="InterPro" id="IPR001609">
    <property type="entry name" value="Myosin_head_motor_dom-like"/>
</dbReference>
<organism evidence="8 9">
    <name type="scientific">Periophthalmus magnuspinnatus</name>
    <dbReference type="NCBI Taxonomy" id="409849"/>
    <lineage>
        <taxon>Eukaryota</taxon>
        <taxon>Metazoa</taxon>
        <taxon>Chordata</taxon>
        <taxon>Craniata</taxon>
        <taxon>Vertebrata</taxon>
        <taxon>Euteleostomi</taxon>
        <taxon>Actinopterygii</taxon>
        <taxon>Neopterygii</taxon>
        <taxon>Teleostei</taxon>
        <taxon>Neoteleostei</taxon>
        <taxon>Acanthomorphata</taxon>
        <taxon>Gobiaria</taxon>
        <taxon>Gobiiformes</taxon>
        <taxon>Gobioidei</taxon>
        <taxon>Gobiidae</taxon>
        <taxon>Oxudercinae</taxon>
        <taxon>Periophthalmus</taxon>
    </lineage>
</organism>
<dbReference type="GO" id="GO:0005737">
    <property type="term" value="C:cytoplasm"/>
    <property type="evidence" value="ECO:0007669"/>
    <property type="project" value="TreeGrafter"/>
</dbReference>
<accession>A0A3B3ZWB1</accession>
<dbReference type="Pfam" id="PF00063">
    <property type="entry name" value="Myosin_head"/>
    <property type="match status" value="1"/>
</dbReference>
<dbReference type="Proteomes" id="UP000261520">
    <property type="component" value="Unplaced"/>
</dbReference>
<evidence type="ECO:0000256" key="3">
    <source>
        <dbReference type="ARBA" id="ARBA00023123"/>
    </source>
</evidence>
<dbReference type="GO" id="GO:0000146">
    <property type="term" value="F:microfilament motor activity"/>
    <property type="evidence" value="ECO:0007669"/>
    <property type="project" value="TreeGrafter"/>
</dbReference>
<dbReference type="GO" id="GO:0051015">
    <property type="term" value="F:actin filament binding"/>
    <property type="evidence" value="ECO:0007669"/>
    <property type="project" value="TreeGrafter"/>
</dbReference>
<dbReference type="GO" id="GO:0007015">
    <property type="term" value="P:actin filament organization"/>
    <property type="evidence" value="ECO:0007669"/>
    <property type="project" value="TreeGrafter"/>
</dbReference>
<dbReference type="STRING" id="409849.ENSPMGP00000009007"/>
<dbReference type="GO" id="GO:0016020">
    <property type="term" value="C:membrane"/>
    <property type="evidence" value="ECO:0007669"/>
    <property type="project" value="TreeGrafter"/>
</dbReference>
<dbReference type="AlphaFoldDB" id="A0A3B3ZWB1"/>
<protein>
    <recommendedName>
        <fullName evidence="7">Myosin motor domain-containing protein</fullName>
    </recommendedName>
</protein>
<dbReference type="Ensembl" id="ENSPMGT00000009593.1">
    <property type="protein sequence ID" value="ENSPMGP00000009007.1"/>
    <property type="gene ID" value="ENSPMGG00000007453.1"/>
</dbReference>